<dbReference type="SUPFAM" id="SSF81301">
    <property type="entry name" value="Nucleotidyltransferase"/>
    <property type="match status" value="1"/>
</dbReference>
<reference evidence="1" key="1">
    <citation type="submission" date="2020-01" db="EMBL/GenBank/DDBJ databases">
        <title>Development of genomics and gene disruption for Polysphondylium violaceum indicates a role for the polyketide synthase stlB in stalk morphogenesis.</title>
        <authorList>
            <person name="Narita B."/>
            <person name="Kawabe Y."/>
            <person name="Kin K."/>
            <person name="Saito T."/>
            <person name="Gibbs R."/>
            <person name="Kuspa A."/>
            <person name="Muzny D."/>
            <person name="Queller D."/>
            <person name="Richards S."/>
            <person name="Strassman J."/>
            <person name="Sucgang R."/>
            <person name="Worley K."/>
            <person name="Schaap P."/>
        </authorList>
    </citation>
    <scope>NUCLEOTIDE SEQUENCE</scope>
    <source>
        <strain evidence="1">QSvi11</strain>
    </source>
</reference>
<evidence type="ECO:0000313" key="1">
    <source>
        <dbReference type="EMBL" id="KAF2073700.1"/>
    </source>
</evidence>
<evidence type="ECO:0000313" key="2">
    <source>
        <dbReference type="Proteomes" id="UP000695562"/>
    </source>
</evidence>
<protein>
    <recommendedName>
        <fullName evidence="3">Polymerase nucleotidyl transferase domain-containing protein</fullName>
    </recommendedName>
</protein>
<name>A0A8J4PV03_9MYCE</name>
<dbReference type="Gene3D" id="1.20.120.330">
    <property type="entry name" value="Nucleotidyltransferases domain 2"/>
    <property type="match status" value="1"/>
</dbReference>
<proteinExistence type="predicted"/>
<keyword evidence="2" id="KW-1185">Reference proteome</keyword>
<comment type="caution">
    <text evidence="1">The sequence shown here is derived from an EMBL/GenBank/DDBJ whole genome shotgun (WGS) entry which is preliminary data.</text>
</comment>
<evidence type="ECO:0008006" key="3">
    <source>
        <dbReference type="Google" id="ProtNLM"/>
    </source>
</evidence>
<dbReference type="AlphaFoldDB" id="A0A8J4PV03"/>
<organism evidence="1 2">
    <name type="scientific">Polysphondylium violaceum</name>
    <dbReference type="NCBI Taxonomy" id="133409"/>
    <lineage>
        <taxon>Eukaryota</taxon>
        <taxon>Amoebozoa</taxon>
        <taxon>Evosea</taxon>
        <taxon>Eumycetozoa</taxon>
        <taxon>Dictyostelia</taxon>
        <taxon>Dictyosteliales</taxon>
        <taxon>Dictyosteliaceae</taxon>
        <taxon>Polysphondylium</taxon>
    </lineage>
</organism>
<dbReference type="Proteomes" id="UP000695562">
    <property type="component" value="Unassembled WGS sequence"/>
</dbReference>
<dbReference type="InterPro" id="IPR043519">
    <property type="entry name" value="NT_sf"/>
</dbReference>
<dbReference type="EMBL" id="AJWJ01000188">
    <property type="protein sequence ID" value="KAF2073700.1"/>
    <property type="molecule type" value="Genomic_DNA"/>
</dbReference>
<sequence>MESLPKLHSTFIKSLIDLLNHDNRIDSLLGAGSMIHGGFDEYSDIDLIIVIKSEFYSDVMSKRKEFANSLNGLLSSFTGEHVGEPRLLICLYSVPELLHVDLKFVNIDHLNQGLIENPIILWTSQKSTVETILKESKIDWPNQSSQWFEDRAWIWLHYATAKVLRGELYEAIGMLAFFREKVLGPLIHRRLSRSQRGMRKIDFLDFNSKDTLLQTIATYSKQSIISSLKKCIELYIDLRQDQPPLSLIKGMPNILIDMIDS</sequence>
<accession>A0A8J4PV03</accession>
<dbReference type="Gene3D" id="3.30.460.10">
    <property type="entry name" value="Beta Polymerase, domain 2"/>
    <property type="match status" value="1"/>
</dbReference>
<gene>
    <name evidence="1" type="ORF">CYY_004988</name>
</gene>
<dbReference type="OrthoDB" id="10419453at2759"/>